<protein>
    <submittedName>
        <fullName evidence="1">Uncharacterized protein</fullName>
    </submittedName>
</protein>
<gene>
    <name evidence="1" type="ORF">CCS01_27735</name>
</gene>
<comment type="caution">
    <text evidence="1">The sequence shown here is derived from an EMBL/GenBank/DDBJ whole genome shotgun (WGS) entry which is preliminary data.</text>
</comment>
<dbReference type="AlphaFoldDB" id="A0A2S6MYA8"/>
<evidence type="ECO:0000313" key="2">
    <source>
        <dbReference type="Proteomes" id="UP000239724"/>
    </source>
</evidence>
<proteinExistence type="predicted"/>
<name>A0A2S6MYA8_RHOGL</name>
<sequence>MPWSDANDSLVAPHQQIPRDPVELTPAEASLVSGGVMCSRDPGVQVLVWFATGGMGIGYRNGPFTCWG</sequence>
<organism evidence="1 2">
    <name type="scientific">Rhodopila globiformis</name>
    <name type="common">Rhodopseudomonas globiformis</name>
    <dbReference type="NCBI Taxonomy" id="1071"/>
    <lineage>
        <taxon>Bacteria</taxon>
        <taxon>Pseudomonadati</taxon>
        <taxon>Pseudomonadota</taxon>
        <taxon>Alphaproteobacteria</taxon>
        <taxon>Acetobacterales</taxon>
        <taxon>Acetobacteraceae</taxon>
        <taxon>Rhodopila</taxon>
    </lineage>
</organism>
<dbReference type="Proteomes" id="UP000239724">
    <property type="component" value="Unassembled WGS sequence"/>
</dbReference>
<reference evidence="1 2" key="1">
    <citation type="journal article" date="2018" name="Arch. Microbiol.">
        <title>New insights into the metabolic potential of the phototrophic purple bacterium Rhodopila globiformis DSM 161(T) from its draft genome sequence and evidence for a vanadium-dependent nitrogenase.</title>
        <authorList>
            <person name="Imhoff J.F."/>
            <person name="Rahn T."/>
            <person name="Kunzel S."/>
            <person name="Neulinger S.C."/>
        </authorList>
    </citation>
    <scope>NUCLEOTIDE SEQUENCE [LARGE SCALE GENOMIC DNA]</scope>
    <source>
        <strain evidence="1 2">DSM 161</strain>
    </source>
</reference>
<keyword evidence="2" id="KW-1185">Reference proteome</keyword>
<evidence type="ECO:0000313" key="1">
    <source>
        <dbReference type="EMBL" id="PPQ27341.1"/>
    </source>
</evidence>
<dbReference type="EMBL" id="NHRY01000260">
    <property type="protein sequence ID" value="PPQ27341.1"/>
    <property type="molecule type" value="Genomic_DNA"/>
</dbReference>
<accession>A0A2S6MYA8</accession>
<dbReference type="RefSeq" id="WP_104522071.1">
    <property type="nucleotide sequence ID" value="NZ_NHRY01000260.1"/>
</dbReference>